<evidence type="ECO:0000256" key="4">
    <source>
        <dbReference type="SAM" id="MobiDB-lite"/>
    </source>
</evidence>
<dbReference type="EMBL" id="REGN01009614">
    <property type="protein sequence ID" value="RNA00773.1"/>
    <property type="molecule type" value="Genomic_DNA"/>
</dbReference>
<feature type="repeat" description="ANK" evidence="3">
    <location>
        <begin position="677"/>
        <end position="709"/>
    </location>
</feature>
<evidence type="ECO:0000256" key="2">
    <source>
        <dbReference type="ARBA" id="ARBA00023043"/>
    </source>
</evidence>
<feature type="region of interest" description="Disordered" evidence="4">
    <location>
        <begin position="381"/>
        <end position="442"/>
    </location>
</feature>
<dbReference type="InterPro" id="IPR002110">
    <property type="entry name" value="Ankyrin_rpt"/>
</dbReference>
<dbReference type="AlphaFoldDB" id="A0A3M7PNV9"/>
<dbReference type="PANTHER" id="PTHR46680">
    <property type="entry name" value="NF-KAPPA-B INHIBITOR ALPHA"/>
    <property type="match status" value="1"/>
</dbReference>
<accession>A0A3M7PNV9</accession>
<feature type="repeat" description="ANK" evidence="3">
    <location>
        <begin position="535"/>
        <end position="567"/>
    </location>
</feature>
<dbReference type="SUPFAM" id="SSF48403">
    <property type="entry name" value="Ankyrin repeat"/>
    <property type="match status" value="1"/>
</dbReference>
<dbReference type="Pfam" id="PF16179">
    <property type="entry name" value="RHD_dimer"/>
    <property type="match status" value="1"/>
</dbReference>
<keyword evidence="1" id="KW-0677">Repeat</keyword>
<protein>
    <submittedName>
        <fullName evidence="6">Nuclear factor NF-kappa-B p100 subunit-like protein</fullName>
    </submittedName>
</protein>
<dbReference type="OrthoDB" id="10254947at2759"/>
<dbReference type="GO" id="GO:0071356">
    <property type="term" value="P:cellular response to tumor necrosis factor"/>
    <property type="evidence" value="ECO:0007669"/>
    <property type="project" value="TreeGrafter"/>
</dbReference>
<dbReference type="Gene3D" id="2.60.40.10">
    <property type="entry name" value="Immunoglobulins"/>
    <property type="match status" value="1"/>
</dbReference>
<dbReference type="Gene3D" id="1.25.40.20">
    <property type="entry name" value="Ankyrin repeat-containing domain"/>
    <property type="match status" value="2"/>
</dbReference>
<evidence type="ECO:0000313" key="6">
    <source>
        <dbReference type="EMBL" id="RNA00773.1"/>
    </source>
</evidence>
<dbReference type="GO" id="GO:0005829">
    <property type="term" value="C:cytosol"/>
    <property type="evidence" value="ECO:0007669"/>
    <property type="project" value="TreeGrafter"/>
</dbReference>
<organism evidence="6 7">
    <name type="scientific">Brachionus plicatilis</name>
    <name type="common">Marine rotifer</name>
    <name type="synonym">Brachionus muelleri</name>
    <dbReference type="NCBI Taxonomy" id="10195"/>
    <lineage>
        <taxon>Eukaryota</taxon>
        <taxon>Metazoa</taxon>
        <taxon>Spiralia</taxon>
        <taxon>Gnathifera</taxon>
        <taxon>Rotifera</taxon>
        <taxon>Eurotatoria</taxon>
        <taxon>Monogononta</taxon>
        <taxon>Pseudotrocha</taxon>
        <taxon>Ploima</taxon>
        <taxon>Brachionidae</taxon>
        <taxon>Brachionus</taxon>
    </lineage>
</organism>
<dbReference type="PROSITE" id="PS50088">
    <property type="entry name" value="ANK_REPEAT"/>
    <property type="match status" value="3"/>
</dbReference>
<feature type="domain" description="Rel homology dimerisation" evidence="5">
    <location>
        <begin position="228"/>
        <end position="332"/>
    </location>
</feature>
<dbReference type="STRING" id="10195.A0A3M7PNV9"/>
<dbReference type="InterPro" id="IPR014756">
    <property type="entry name" value="Ig_E-set"/>
</dbReference>
<dbReference type="GO" id="GO:0051059">
    <property type="term" value="F:NF-kappaB binding"/>
    <property type="evidence" value="ECO:0007669"/>
    <property type="project" value="TreeGrafter"/>
</dbReference>
<proteinExistence type="predicted"/>
<keyword evidence="2 3" id="KW-0040">ANK repeat</keyword>
<dbReference type="Pfam" id="PF12796">
    <property type="entry name" value="Ank_2"/>
    <property type="match status" value="3"/>
</dbReference>
<keyword evidence="7" id="KW-1185">Reference proteome</keyword>
<evidence type="ECO:0000256" key="1">
    <source>
        <dbReference type="ARBA" id="ARBA00022737"/>
    </source>
</evidence>
<dbReference type="PROSITE" id="PS50297">
    <property type="entry name" value="ANK_REP_REGION"/>
    <property type="match status" value="3"/>
</dbReference>
<dbReference type="Proteomes" id="UP000276133">
    <property type="component" value="Unassembled WGS sequence"/>
</dbReference>
<name>A0A3M7PNV9_BRAPC</name>
<dbReference type="InterPro" id="IPR036770">
    <property type="entry name" value="Ankyrin_rpt-contain_sf"/>
</dbReference>
<dbReference type="PANTHER" id="PTHR46680:SF3">
    <property type="entry name" value="NF-KAPPA-B INHIBITOR CACTUS"/>
    <property type="match status" value="1"/>
</dbReference>
<dbReference type="InterPro" id="IPR032397">
    <property type="entry name" value="RHD_dimer"/>
</dbReference>
<feature type="compositionally biased region" description="Polar residues" evidence="4">
    <location>
        <begin position="407"/>
        <end position="429"/>
    </location>
</feature>
<evidence type="ECO:0000313" key="7">
    <source>
        <dbReference type="Proteomes" id="UP000276133"/>
    </source>
</evidence>
<dbReference type="SMART" id="SM00248">
    <property type="entry name" value="ANK"/>
    <property type="match status" value="7"/>
</dbReference>
<comment type="caution">
    <text evidence="6">The sequence shown here is derived from an EMBL/GenBank/DDBJ whole genome shotgun (WGS) entry which is preliminary data.</text>
</comment>
<feature type="repeat" description="ANK" evidence="3">
    <location>
        <begin position="568"/>
        <end position="590"/>
    </location>
</feature>
<evidence type="ECO:0000259" key="5">
    <source>
        <dbReference type="Pfam" id="PF16179"/>
    </source>
</evidence>
<sequence>MNSRILSTVLELNEQPQQNIKFLDSCDNLSHFYENRFVSLRVSLKNFDIPLPNRTLFLAISLVNECDQLTQYPSPNFLFCTNKNMRFVNKLINDDSDFFYVPLEAESMSCEIKNFQIVKKSAKKLSELAESYTIACLQQDHQTIDLETFSNQSKNLLEILLSQQKKCRIKLQVKIFNKLEKKFENYLTEPIYSDVISDCYDMCRGHQSADFNPMELINTDITNLDNIRIVRTSRVQGSMNGGDEMFLFTTYFDPNDLLVEFFQLNKNGDIGWKSYAKFNKLDSHVNFALVIQTPRFDLNEVESENSHKIRVYFRLHRPSRNDYSEKWVFYYLKKNNDDLKTTLVGRLAEEKLKLLSLNSNGIKRKIEEKCDPEIQKDMNLIKKNKVVRSDKDTLDSGSNDSNERDGSNGTEGSNTMDTSGPVSSLSPDSNSDKKVSLDGVEKKDPIQSQIKLDTCYSKMNNLADRTGQSLLKFAKNRSLHDLLKTQRFLMNFADEDGNCPLHLSIQHKNFDLLEIFVDVIMTIPHQNIINLRNKAGFTPLLMAAHLEELDLCEFLLEANADLAMADLDGNNPVHLACKRNNIRLLKVLIKYVDRQHNYGVLNAVNLEGYAPIHLCTLNGSFEMVRELLYFKTLRVNMPDKKVGYSALHYASISSSSYKIAELLVKNEKVDVNCKSHTGCTPLHLAVANRNYLATILLMSNAADPNIQNDVPVHIDYGSMQYLLIRDLKVVEEHLKKQPLLGNEANEEKVLASQQLTKISEEVKKIFEQHLNSCVELVARSKNFNHNHDPLAYAESDSWMREIFNSPRNMSKQLLLRIGSYEKIKREMLQKKISIQDLNESKVKLCSDAIKSFNENKIYGDEKLSQQESCHFLEIKNNQMIF</sequence>
<feature type="compositionally biased region" description="Basic and acidic residues" evidence="4">
    <location>
        <begin position="430"/>
        <end position="442"/>
    </location>
</feature>
<dbReference type="SUPFAM" id="SSF81296">
    <property type="entry name" value="E set domains"/>
    <property type="match status" value="1"/>
</dbReference>
<reference evidence="6 7" key="1">
    <citation type="journal article" date="2018" name="Sci. Rep.">
        <title>Genomic signatures of local adaptation to the degree of environmental predictability in rotifers.</title>
        <authorList>
            <person name="Franch-Gras L."/>
            <person name="Hahn C."/>
            <person name="Garcia-Roger E.M."/>
            <person name="Carmona M.J."/>
            <person name="Serra M."/>
            <person name="Gomez A."/>
        </authorList>
    </citation>
    <scope>NUCLEOTIDE SEQUENCE [LARGE SCALE GENOMIC DNA]</scope>
    <source>
        <strain evidence="6">HYR1</strain>
    </source>
</reference>
<evidence type="ECO:0000256" key="3">
    <source>
        <dbReference type="PROSITE-ProRule" id="PRU00023"/>
    </source>
</evidence>
<dbReference type="InterPro" id="IPR013783">
    <property type="entry name" value="Ig-like_fold"/>
</dbReference>
<gene>
    <name evidence="6" type="ORF">BpHYR1_042984</name>
</gene>
<dbReference type="InterPro" id="IPR051070">
    <property type="entry name" value="NF-kappa-B_inhibitor"/>
</dbReference>